<evidence type="ECO:0000313" key="2">
    <source>
        <dbReference type="EMBL" id="KAL0134622.1"/>
    </source>
</evidence>
<sequence>MRVGSCKEERRCQGFRKQTYVDTLVIGAAKGPSHAVPAPNEFKSPGRYRETCRSKSDKMPDADRYEPFARDPSFFERRIPRSTSTPSSRIS</sequence>
<evidence type="ECO:0000313" key="3">
    <source>
        <dbReference type="Proteomes" id="UP001430953"/>
    </source>
</evidence>
<reference evidence="2 3" key="1">
    <citation type="submission" date="2023-03" db="EMBL/GenBank/DDBJ databases">
        <title>High recombination rates correlate with genetic variation in Cardiocondyla obscurior ants.</title>
        <authorList>
            <person name="Errbii M."/>
        </authorList>
    </citation>
    <scope>NUCLEOTIDE SEQUENCE [LARGE SCALE GENOMIC DNA]</scope>
    <source>
        <strain evidence="2">Alpha-2009</strain>
        <tissue evidence="2">Whole body</tissue>
    </source>
</reference>
<dbReference type="AlphaFoldDB" id="A0AAW2H5L5"/>
<dbReference type="EMBL" id="JADYXP020000001">
    <property type="protein sequence ID" value="KAL0134622.1"/>
    <property type="molecule type" value="Genomic_DNA"/>
</dbReference>
<comment type="caution">
    <text evidence="2">The sequence shown here is derived from an EMBL/GenBank/DDBJ whole genome shotgun (WGS) entry which is preliminary data.</text>
</comment>
<protein>
    <submittedName>
        <fullName evidence="2">Uncharacterized protein</fullName>
    </submittedName>
</protein>
<feature type="compositionally biased region" description="Low complexity" evidence="1">
    <location>
        <begin position="81"/>
        <end position="91"/>
    </location>
</feature>
<keyword evidence="3" id="KW-1185">Reference proteome</keyword>
<name>A0AAW2H5L5_9HYME</name>
<gene>
    <name evidence="2" type="ORF">PUN28_001432</name>
</gene>
<organism evidence="2 3">
    <name type="scientific">Cardiocondyla obscurior</name>
    <dbReference type="NCBI Taxonomy" id="286306"/>
    <lineage>
        <taxon>Eukaryota</taxon>
        <taxon>Metazoa</taxon>
        <taxon>Ecdysozoa</taxon>
        <taxon>Arthropoda</taxon>
        <taxon>Hexapoda</taxon>
        <taxon>Insecta</taxon>
        <taxon>Pterygota</taxon>
        <taxon>Neoptera</taxon>
        <taxon>Endopterygota</taxon>
        <taxon>Hymenoptera</taxon>
        <taxon>Apocrita</taxon>
        <taxon>Aculeata</taxon>
        <taxon>Formicoidea</taxon>
        <taxon>Formicidae</taxon>
        <taxon>Myrmicinae</taxon>
        <taxon>Cardiocondyla</taxon>
    </lineage>
</organism>
<proteinExistence type="predicted"/>
<evidence type="ECO:0000256" key="1">
    <source>
        <dbReference type="SAM" id="MobiDB-lite"/>
    </source>
</evidence>
<feature type="region of interest" description="Disordered" evidence="1">
    <location>
        <begin position="32"/>
        <end position="91"/>
    </location>
</feature>
<dbReference type="Proteomes" id="UP001430953">
    <property type="component" value="Unassembled WGS sequence"/>
</dbReference>
<feature type="compositionally biased region" description="Basic and acidic residues" evidence="1">
    <location>
        <begin position="47"/>
        <end position="79"/>
    </location>
</feature>
<accession>A0AAW2H5L5</accession>